<evidence type="ECO:0000256" key="15">
    <source>
        <dbReference type="PROSITE-ProRule" id="PRU01032"/>
    </source>
</evidence>
<comment type="function">
    <text evidence="2">Secreted tripeptidyl-peptidase which degrades proteins at acidic pHs and is involved in virulence.</text>
</comment>
<dbReference type="Gene3D" id="3.40.50.200">
    <property type="entry name" value="Peptidase S8/S53 domain"/>
    <property type="match status" value="1"/>
</dbReference>
<evidence type="ECO:0000256" key="13">
    <source>
        <dbReference type="ARBA" id="ARBA00023145"/>
    </source>
</evidence>
<dbReference type="GO" id="GO:0046872">
    <property type="term" value="F:metal ion binding"/>
    <property type="evidence" value="ECO:0007669"/>
    <property type="project" value="UniProtKB-UniRule"/>
</dbReference>
<dbReference type="InterPro" id="IPR015366">
    <property type="entry name" value="S53_propep"/>
</dbReference>
<evidence type="ECO:0000256" key="4">
    <source>
        <dbReference type="ARBA" id="ARBA00012462"/>
    </source>
</evidence>
<dbReference type="SUPFAM" id="SSF52743">
    <property type="entry name" value="Subtilisin-like"/>
    <property type="match status" value="1"/>
</dbReference>
<feature type="active site" description="Charge relay system" evidence="15">
    <location>
        <position position="289"/>
    </location>
</feature>
<feature type="binding site" evidence="15">
    <location>
        <position position="557"/>
    </location>
    <ligand>
        <name>Ca(2+)</name>
        <dbReference type="ChEBI" id="CHEBI:29108"/>
    </ligand>
</feature>
<evidence type="ECO:0000256" key="1">
    <source>
        <dbReference type="ARBA" id="ARBA00001910"/>
    </source>
</evidence>
<dbReference type="Pfam" id="PF09286">
    <property type="entry name" value="Pro-kuma_activ"/>
    <property type="match status" value="1"/>
</dbReference>
<dbReference type="GO" id="GO:0004252">
    <property type="term" value="F:serine-type endopeptidase activity"/>
    <property type="evidence" value="ECO:0007669"/>
    <property type="project" value="UniProtKB-UniRule"/>
</dbReference>
<evidence type="ECO:0000256" key="9">
    <source>
        <dbReference type="ARBA" id="ARBA00022801"/>
    </source>
</evidence>
<dbReference type="PANTHER" id="PTHR14218">
    <property type="entry name" value="PROTEASE S8 TRIPEPTIDYL PEPTIDASE I CLN2"/>
    <property type="match status" value="1"/>
</dbReference>
<comment type="cofactor">
    <cofactor evidence="15">
        <name>Ca(2+)</name>
        <dbReference type="ChEBI" id="CHEBI:29108"/>
    </cofactor>
    <text evidence="15">Binds 1 Ca(2+) ion per subunit.</text>
</comment>
<feature type="region of interest" description="Disordered" evidence="16">
    <location>
        <begin position="176"/>
        <end position="195"/>
    </location>
</feature>
<feature type="binding site" evidence="15">
    <location>
        <position position="593"/>
    </location>
    <ligand>
        <name>Ca(2+)</name>
        <dbReference type="ChEBI" id="CHEBI:29108"/>
    </ligand>
</feature>
<dbReference type="SMART" id="SM00944">
    <property type="entry name" value="Pro-kuma_activ"/>
    <property type="match status" value="1"/>
</dbReference>
<sequence>MLSTAAFLALVLPAYGAVHESLAALPAGWTESSTSLAGSSELQMQVALQYQNLDQLESKLKSVSTPGSSSYGQYLDLDDLNSVFAATSESESKVKSWLSQSGASNIASDGSMVSFTTSVDNANKMLDTKFKLYSNGQTHKVGTMAYSVPDELSDHIDLVSPTTYFGSMKAHRAVPDITPSRTEQSPADRKRQVSPSCETTITIGSGNVTRDFTVLGPDCFKQLYNVGNYQAHPNSGSTVAFGSFLNQSASFSDLAKFEKIYNIESQSFTVTLINGGVNDQDPLTESDGEANLDVQNIIGLAHGLPVTEYITGGSPPFRGDLLSKISEPHNQNEPYLDYYNYLLSQPNSALPYVISNSYGDHEDTVPERYATRVCNQIGMMGLRGRTILESSGDEGVGAVCRSNSGSKAPQFTPQFPGTCPYVTAVGGTQFLDPEEAWNASSGGFSFYFDRPWYQNAAVQTYLNQEISAETKKYYRSNGYVDFNGRGFPDISAHSLYPDYLTVINGTAQPNGGTSAAAPIVAAIFALLNDARFRAGKPAMGFINPWLYNSAAGKALTDITTGAALGCAGTDLQNGLKIPGAGIIPFATWNATVGWDPVTGLGTPDFQALKALALGM</sequence>
<feature type="active site" description="Charge relay system" evidence="15">
    <location>
        <position position="514"/>
    </location>
</feature>
<feature type="chain" id="PRO_5043922791" description="tripeptidyl-peptidase II" evidence="17">
    <location>
        <begin position="17"/>
        <end position="615"/>
    </location>
</feature>
<evidence type="ECO:0000259" key="18">
    <source>
        <dbReference type="PROSITE" id="PS51695"/>
    </source>
</evidence>
<dbReference type="EMBL" id="JAVRRT010000015">
    <property type="protein sequence ID" value="KAK5165797.1"/>
    <property type="molecule type" value="Genomic_DNA"/>
</dbReference>
<dbReference type="InterPro" id="IPR036852">
    <property type="entry name" value="Peptidase_S8/S53_dom_sf"/>
</dbReference>
<accession>A0AAV9P033</accession>
<dbReference type="SUPFAM" id="SSF54897">
    <property type="entry name" value="Protease propeptides/inhibitors"/>
    <property type="match status" value="1"/>
</dbReference>
<dbReference type="PROSITE" id="PS51695">
    <property type="entry name" value="SEDOLISIN"/>
    <property type="match status" value="1"/>
</dbReference>
<keyword evidence="20" id="KW-1185">Reference proteome</keyword>
<feature type="signal peptide" evidence="17">
    <location>
        <begin position="1"/>
        <end position="16"/>
    </location>
</feature>
<dbReference type="InterPro" id="IPR023828">
    <property type="entry name" value="Peptidase_S8_Ser-AS"/>
</dbReference>
<dbReference type="CDD" id="cd11377">
    <property type="entry name" value="Pro-peptidase_S53"/>
    <property type="match status" value="1"/>
</dbReference>
<protein>
    <recommendedName>
        <fullName evidence="4">tripeptidyl-peptidase II</fullName>
        <ecNumber evidence="4">3.4.14.10</ecNumber>
    </recommendedName>
</protein>
<keyword evidence="14" id="KW-0325">Glycoprotein</keyword>
<dbReference type="InterPro" id="IPR030400">
    <property type="entry name" value="Sedolisin_dom"/>
</dbReference>
<comment type="catalytic activity">
    <reaction evidence="1">
        <text>Release of an N-terminal tripeptide from a polypeptide.</text>
        <dbReference type="EC" id="3.4.14.10"/>
    </reaction>
</comment>
<feature type="domain" description="Peptidase S53" evidence="18">
    <location>
        <begin position="214"/>
        <end position="615"/>
    </location>
</feature>
<keyword evidence="11 15" id="KW-0106">Calcium</keyword>
<dbReference type="GO" id="GO:0008240">
    <property type="term" value="F:tripeptidyl-peptidase activity"/>
    <property type="evidence" value="ECO:0007669"/>
    <property type="project" value="UniProtKB-EC"/>
</dbReference>
<keyword evidence="13" id="KW-0865">Zymogen</keyword>
<dbReference type="Pfam" id="PF00082">
    <property type="entry name" value="Peptidase_S8"/>
    <property type="match status" value="1"/>
</dbReference>
<dbReference type="RefSeq" id="XP_064655809.1">
    <property type="nucleotide sequence ID" value="XM_064805950.1"/>
</dbReference>
<comment type="caution">
    <text evidence="19">The sequence shown here is derived from an EMBL/GenBank/DDBJ whole genome shotgun (WGS) entry which is preliminary data.</text>
</comment>
<keyword evidence="10 15" id="KW-0720">Serine protease</keyword>
<comment type="subcellular location">
    <subcellularLocation>
        <location evidence="3">Secreted</location>
        <location evidence="3">Extracellular space</location>
    </subcellularLocation>
</comment>
<organism evidence="19 20">
    <name type="scientific">Saxophila tyrrhenica</name>
    <dbReference type="NCBI Taxonomy" id="1690608"/>
    <lineage>
        <taxon>Eukaryota</taxon>
        <taxon>Fungi</taxon>
        <taxon>Dikarya</taxon>
        <taxon>Ascomycota</taxon>
        <taxon>Pezizomycotina</taxon>
        <taxon>Dothideomycetes</taxon>
        <taxon>Dothideomycetidae</taxon>
        <taxon>Mycosphaerellales</taxon>
        <taxon>Extremaceae</taxon>
        <taxon>Saxophila</taxon>
    </lineage>
</organism>
<dbReference type="InterPro" id="IPR000209">
    <property type="entry name" value="Peptidase_S8/S53_dom"/>
</dbReference>
<dbReference type="AlphaFoldDB" id="A0AAV9P033"/>
<keyword evidence="12" id="KW-0843">Virulence</keyword>
<evidence type="ECO:0000256" key="2">
    <source>
        <dbReference type="ARBA" id="ARBA00002451"/>
    </source>
</evidence>
<evidence type="ECO:0000256" key="14">
    <source>
        <dbReference type="ARBA" id="ARBA00023180"/>
    </source>
</evidence>
<dbReference type="PANTHER" id="PTHR14218:SF34">
    <property type="entry name" value="TRIPEPTIDYL-PEPTIDASE SED4"/>
    <property type="match status" value="1"/>
</dbReference>
<dbReference type="FunFam" id="3.40.50.200:FF:000015">
    <property type="entry name" value="Tripeptidyl peptidase A"/>
    <property type="match status" value="1"/>
</dbReference>
<dbReference type="GO" id="GO:0005576">
    <property type="term" value="C:extracellular region"/>
    <property type="evidence" value="ECO:0007669"/>
    <property type="project" value="UniProtKB-SubCell"/>
</dbReference>
<evidence type="ECO:0000256" key="16">
    <source>
        <dbReference type="SAM" id="MobiDB-lite"/>
    </source>
</evidence>
<name>A0AAV9P033_9PEZI</name>
<proteinExistence type="predicted"/>
<keyword evidence="8 17" id="KW-0732">Signal</keyword>
<dbReference type="EC" id="3.4.14.10" evidence="4"/>
<evidence type="ECO:0000256" key="7">
    <source>
        <dbReference type="ARBA" id="ARBA00022723"/>
    </source>
</evidence>
<keyword evidence="6 15" id="KW-0645">Protease</keyword>
<evidence type="ECO:0000313" key="19">
    <source>
        <dbReference type="EMBL" id="KAK5165797.1"/>
    </source>
</evidence>
<evidence type="ECO:0000256" key="3">
    <source>
        <dbReference type="ARBA" id="ARBA00004239"/>
    </source>
</evidence>
<evidence type="ECO:0000256" key="17">
    <source>
        <dbReference type="SAM" id="SignalP"/>
    </source>
</evidence>
<dbReference type="CDD" id="cd04056">
    <property type="entry name" value="Peptidases_S53"/>
    <property type="match status" value="1"/>
</dbReference>
<feature type="binding site" evidence="15">
    <location>
        <position position="595"/>
    </location>
    <ligand>
        <name>Ca(2+)</name>
        <dbReference type="ChEBI" id="CHEBI:29108"/>
    </ligand>
</feature>
<dbReference type="Proteomes" id="UP001337655">
    <property type="component" value="Unassembled WGS sequence"/>
</dbReference>
<feature type="binding site" evidence="15">
    <location>
        <position position="558"/>
    </location>
    <ligand>
        <name>Ca(2+)</name>
        <dbReference type="ChEBI" id="CHEBI:29108"/>
    </ligand>
</feature>
<keyword evidence="7 15" id="KW-0479">Metal-binding</keyword>
<evidence type="ECO:0000256" key="6">
    <source>
        <dbReference type="ARBA" id="ARBA00022670"/>
    </source>
</evidence>
<feature type="active site" description="Charge relay system" evidence="15">
    <location>
        <position position="293"/>
    </location>
</feature>
<reference evidence="19 20" key="1">
    <citation type="submission" date="2023-08" db="EMBL/GenBank/DDBJ databases">
        <title>Black Yeasts Isolated from many extreme environments.</title>
        <authorList>
            <person name="Coleine C."/>
            <person name="Stajich J.E."/>
            <person name="Selbmann L."/>
        </authorList>
    </citation>
    <scope>NUCLEOTIDE SEQUENCE [LARGE SCALE GENOMIC DNA]</scope>
    <source>
        <strain evidence="19 20">CCFEE 5935</strain>
    </source>
</reference>
<dbReference type="PROSITE" id="PS00138">
    <property type="entry name" value="SUBTILASE_SER"/>
    <property type="match status" value="1"/>
</dbReference>
<evidence type="ECO:0000313" key="20">
    <source>
        <dbReference type="Proteomes" id="UP001337655"/>
    </source>
</evidence>
<dbReference type="GO" id="GO:0006508">
    <property type="term" value="P:proteolysis"/>
    <property type="evidence" value="ECO:0007669"/>
    <property type="project" value="UniProtKB-KW"/>
</dbReference>
<dbReference type="InterPro" id="IPR050819">
    <property type="entry name" value="Tripeptidyl-peptidase_I"/>
</dbReference>
<evidence type="ECO:0000256" key="11">
    <source>
        <dbReference type="ARBA" id="ARBA00022837"/>
    </source>
</evidence>
<evidence type="ECO:0000256" key="5">
    <source>
        <dbReference type="ARBA" id="ARBA00022525"/>
    </source>
</evidence>
<keyword evidence="5" id="KW-0964">Secreted</keyword>
<gene>
    <name evidence="19" type="ORF">LTR77_008720</name>
</gene>
<keyword evidence="9 15" id="KW-0378">Hydrolase</keyword>
<evidence type="ECO:0000256" key="10">
    <source>
        <dbReference type="ARBA" id="ARBA00022825"/>
    </source>
</evidence>
<dbReference type="GeneID" id="89930052"/>
<evidence type="ECO:0000256" key="8">
    <source>
        <dbReference type="ARBA" id="ARBA00022729"/>
    </source>
</evidence>
<evidence type="ECO:0000256" key="12">
    <source>
        <dbReference type="ARBA" id="ARBA00023026"/>
    </source>
</evidence>